<evidence type="ECO:0000256" key="3">
    <source>
        <dbReference type="ARBA" id="ARBA00022833"/>
    </source>
</evidence>
<comment type="similarity">
    <text evidence="1">Belongs to the Fur family.</text>
</comment>
<evidence type="ECO:0000256" key="6">
    <source>
        <dbReference type="ARBA" id="ARBA00023163"/>
    </source>
</evidence>
<dbReference type="GO" id="GO:1900376">
    <property type="term" value="P:regulation of secondary metabolite biosynthetic process"/>
    <property type="evidence" value="ECO:0007669"/>
    <property type="project" value="TreeGrafter"/>
</dbReference>
<evidence type="ECO:0000313" key="9">
    <source>
        <dbReference type="Proteomes" id="UP000234653"/>
    </source>
</evidence>
<protein>
    <submittedName>
        <fullName evidence="8">Transcriptional repressor</fullName>
    </submittedName>
</protein>
<comment type="cofactor">
    <cofactor evidence="7">
        <name>Zn(2+)</name>
        <dbReference type="ChEBI" id="CHEBI:29105"/>
    </cofactor>
    <text evidence="7">Binds 1 zinc ion per subunit.</text>
</comment>
<dbReference type="OrthoDB" id="8659436at2"/>
<evidence type="ECO:0000256" key="5">
    <source>
        <dbReference type="ARBA" id="ARBA00023125"/>
    </source>
</evidence>
<dbReference type="EMBL" id="CP018867">
    <property type="protein sequence ID" value="AUI72422.1"/>
    <property type="molecule type" value="Genomic_DNA"/>
</dbReference>
<accession>A0A2K9HRD3</accession>
<dbReference type="InterPro" id="IPR036390">
    <property type="entry name" value="WH_DNA-bd_sf"/>
</dbReference>
<dbReference type="Gene3D" id="1.10.10.10">
    <property type="entry name" value="Winged helix-like DNA-binding domain superfamily/Winged helix DNA-binding domain"/>
    <property type="match status" value="1"/>
</dbReference>
<keyword evidence="4" id="KW-0805">Transcription regulation</keyword>
<dbReference type="GO" id="GO:0045892">
    <property type="term" value="P:negative regulation of DNA-templated transcription"/>
    <property type="evidence" value="ECO:0007669"/>
    <property type="project" value="TreeGrafter"/>
</dbReference>
<dbReference type="InterPro" id="IPR002481">
    <property type="entry name" value="FUR"/>
</dbReference>
<dbReference type="GO" id="GO:0008270">
    <property type="term" value="F:zinc ion binding"/>
    <property type="evidence" value="ECO:0007669"/>
    <property type="project" value="TreeGrafter"/>
</dbReference>
<keyword evidence="5" id="KW-0238">DNA-binding</keyword>
<dbReference type="GO" id="GO:0000976">
    <property type="term" value="F:transcription cis-regulatory region binding"/>
    <property type="evidence" value="ECO:0007669"/>
    <property type="project" value="TreeGrafter"/>
</dbReference>
<keyword evidence="2" id="KW-0678">Repressor</keyword>
<evidence type="ECO:0000256" key="4">
    <source>
        <dbReference type="ARBA" id="ARBA00023015"/>
    </source>
</evidence>
<evidence type="ECO:0000313" key="8">
    <source>
        <dbReference type="EMBL" id="AUI72422.1"/>
    </source>
</evidence>
<dbReference type="InterPro" id="IPR036388">
    <property type="entry name" value="WH-like_DNA-bd_sf"/>
</dbReference>
<keyword evidence="3 7" id="KW-0862">Zinc</keyword>
<proteinExistence type="inferred from homology"/>
<feature type="binding site" evidence="7">
    <location>
        <position position="100"/>
    </location>
    <ligand>
        <name>Zn(2+)</name>
        <dbReference type="ChEBI" id="CHEBI:29105"/>
    </ligand>
</feature>
<organism evidence="8 9">
    <name type="scientific">Companilactobacillus alimentarius DSM 20249</name>
    <dbReference type="NCBI Taxonomy" id="1423720"/>
    <lineage>
        <taxon>Bacteria</taxon>
        <taxon>Bacillati</taxon>
        <taxon>Bacillota</taxon>
        <taxon>Bacilli</taxon>
        <taxon>Lactobacillales</taxon>
        <taxon>Lactobacillaceae</taxon>
        <taxon>Companilactobacillus</taxon>
    </lineage>
</organism>
<evidence type="ECO:0000256" key="7">
    <source>
        <dbReference type="PIRSR" id="PIRSR602481-1"/>
    </source>
</evidence>
<gene>
    <name evidence="8" type="ORF">LA20249_09635</name>
</gene>
<keyword evidence="7" id="KW-0479">Metal-binding</keyword>
<sequence>MASNAVMEETLQILKDHKLRVTPQRHIILAYLVSHHNHPTVEIIRDALGKELPNMGASTIYNTLNTFVDHHLVVELQNGDGSAHYDYFGSPHYHAICTNCGRIVDVTYPGFSDTEKNLEKKTAEISGYMISGNHMEVYGLCPECQIKLGIKNNDNE</sequence>
<dbReference type="PANTHER" id="PTHR33202:SF8">
    <property type="entry name" value="PEROXIDE-RESPONSIVE REPRESSOR PERR"/>
    <property type="match status" value="1"/>
</dbReference>
<name>A0A2K9HRD3_9LACO</name>
<keyword evidence="6" id="KW-0804">Transcription</keyword>
<keyword evidence="9" id="KW-1185">Reference proteome</keyword>
<evidence type="ECO:0000256" key="1">
    <source>
        <dbReference type="ARBA" id="ARBA00007957"/>
    </source>
</evidence>
<feature type="binding site" evidence="7">
    <location>
        <position position="141"/>
    </location>
    <ligand>
        <name>Zn(2+)</name>
        <dbReference type="ChEBI" id="CHEBI:29105"/>
    </ligand>
</feature>
<dbReference type="RefSeq" id="WP_057737788.1">
    <property type="nucleotide sequence ID" value="NZ_AZDQ01000006.1"/>
</dbReference>
<evidence type="ECO:0000256" key="2">
    <source>
        <dbReference type="ARBA" id="ARBA00022491"/>
    </source>
</evidence>
<dbReference type="Proteomes" id="UP000234653">
    <property type="component" value="Chromosome"/>
</dbReference>
<dbReference type="SUPFAM" id="SSF46785">
    <property type="entry name" value="Winged helix' DNA-binding domain"/>
    <property type="match status" value="1"/>
</dbReference>
<feature type="binding site" evidence="7">
    <location>
        <position position="144"/>
    </location>
    <ligand>
        <name>Zn(2+)</name>
        <dbReference type="ChEBI" id="CHEBI:29105"/>
    </ligand>
</feature>
<dbReference type="AlphaFoldDB" id="A0A2K9HRD3"/>
<feature type="binding site" evidence="7">
    <location>
        <position position="97"/>
    </location>
    <ligand>
        <name>Zn(2+)</name>
        <dbReference type="ChEBI" id="CHEBI:29105"/>
    </ligand>
</feature>
<dbReference type="CDD" id="cd07153">
    <property type="entry name" value="Fur_like"/>
    <property type="match status" value="1"/>
</dbReference>
<dbReference type="STRING" id="1423720.FC67_GL000151"/>
<reference evidence="8 9" key="1">
    <citation type="submission" date="2016-12" db="EMBL/GenBank/DDBJ databases">
        <title>The whole genome sequencing and assembly of Lactobacillus alimentarius DSM 20249T strain.</title>
        <authorList>
            <person name="Lee Y.-J."/>
            <person name="Yi H."/>
            <person name="Bahn Y.-S."/>
            <person name="Kim J.F."/>
            <person name="Lee D.-W."/>
        </authorList>
    </citation>
    <scope>NUCLEOTIDE SEQUENCE [LARGE SCALE GENOMIC DNA]</scope>
    <source>
        <strain evidence="8 9">DSM 20249</strain>
    </source>
</reference>
<dbReference type="GO" id="GO:0003700">
    <property type="term" value="F:DNA-binding transcription factor activity"/>
    <property type="evidence" value="ECO:0007669"/>
    <property type="project" value="InterPro"/>
</dbReference>
<dbReference type="KEGG" id="lali:LA20249_09635"/>
<dbReference type="PANTHER" id="PTHR33202">
    <property type="entry name" value="ZINC UPTAKE REGULATION PROTEIN"/>
    <property type="match status" value="1"/>
</dbReference>
<dbReference type="Pfam" id="PF01475">
    <property type="entry name" value="FUR"/>
    <property type="match status" value="1"/>
</dbReference>
<dbReference type="InterPro" id="IPR043135">
    <property type="entry name" value="Fur_C"/>
</dbReference>
<dbReference type="Gene3D" id="3.30.1490.190">
    <property type="match status" value="1"/>
</dbReference>